<reference evidence="4 5" key="1">
    <citation type="submission" date="2015-07" db="EMBL/GenBank/DDBJ databases">
        <title>Lactobacillus korensis/26-25/ whole genome sequencing.</title>
        <authorList>
            <person name="Kim M.K."/>
            <person name="Im W.-T."/>
            <person name="Srinivasan S."/>
            <person name="Lee J.-J."/>
        </authorList>
    </citation>
    <scope>NUCLEOTIDE SEQUENCE [LARGE SCALE GENOMIC DNA]</scope>
    <source>
        <strain evidence="4 5">26-25</strain>
    </source>
</reference>
<feature type="domain" description="Sigma factor regulator C-terminal" evidence="2">
    <location>
        <begin position="165"/>
        <end position="299"/>
    </location>
</feature>
<evidence type="ECO:0000313" key="5">
    <source>
        <dbReference type="Proteomes" id="UP000036000"/>
    </source>
</evidence>
<name>A0AAC8UU91_9LACO</name>
<evidence type="ECO:0000256" key="1">
    <source>
        <dbReference type="SAM" id="Phobius"/>
    </source>
</evidence>
<organism evidence="4 5">
    <name type="scientific">Levilactobacillus koreensis</name>
    <dbReference type="NCBI Taxonomy" id="637971"/>
    <lineage>
        <taxon>Bacteria</taxon>
        <taxon>Bacillati</taxon>
        <taxon>Bacillota</taxon>
        <taxon>Bacilli</taxon>
        <taxon>Lactobacillales</taxon>
        <taxon>Lactobacillaceae</taxon>
        <taxon>Levilactobacillus</taxon>
    </lineage>
</organism>
<accession>A0AAC8UU91</accession>
<dbReference type="Pfam" id="PF13800">
    <property type="entry name" value="Sigma_reg_N"/>
    <property type="match status" value="1"/>
</dbReference>
<keyword evidence="1" id="KW-0812">Transmembrane</keyword>
<gene>
    <name evidence="4" type="ORF">ABN16_01185</name>
</gene>
<dbReference type="InterPro" id="IPR025672">
    <property type="entry name" value="Sigma_reg_C_dom"/>
</dbReference>
<dbReference type="RefSeq" id="WP_048732264.1">
    <property type="nucleotide sequence ID" value="NZ_CP012033.1"/>
</dbReference>
<dbReference type="AlphaFoldDB" id="A0AAC8UU91"/>
<dbReference type="Proteomes" id="UP000036000">
    <property type="component" value="Chromosome"/>
</dbReference>
<sequence length="309" mass="35144">MNDEKKFRQLAMRVKVVRWLITIGIVIVVLLVGAIGGYWLTQKKAGQESRREDRFIEQVSTVMSPNIAVSDRYLADTNFMGGKVTSHRYKDIEGYREAWSPIVQPYSWTWLGNQSGDTLNSTDTTNHAAYDRLTQHKIPLFYNPKVKHPDVQRAADINRVARTRGAVAEVAVSFAHPLTYTQIQQRLPKNLHAVWYWIGVGPKADATFMDNNFLGVQADSQGHMVATKDENYYRSFRQTLKQLDVGYGYNNFNIGEYAHKYAKQYPTLKTAKFAGVIVTGDSENFKPLANADWIYASSAGFFQQRTAIK</sequence>
<evidence type="ECO:0000313" key="4">
    <source>
        <dbReference type="EMBL" id="AKP63742.1"/>
    </source>
</evidence>
<dbReference type="InterPro" id="IPR029101">
    <property type="entry name" value="Sigma_reg_N"/>
</dbReference>
<evidence type="ECO:0000259" key="3">
    <source>
        <dbReference type="Pfam" id="PF13800"/>
    </source>
</evidence>
<protein>
    <recommendedName>
        <fullName evidence="6">Anti-sigma factor</fullName>
    </recommendedName>
</protein>
<feature type="transmembrane region" description="Helical" evidence="1">
    <location>
        <begin position="20"/>
        <end position="40"/>
    </location>
</feature>
<dbReference type="Pfam" id="PF13791">
    <property type="entry name" value="Sigma_reg_C"/>
    <property type="match status" value="1"/>
</dbReference>
<feature type="domain" description="Sigma factor regulator N-terminal" evidence="3">
    <location>
        <begin position="11"/>
        <end position="96"/>
    </location>
</feature>
<evidence type="ECO:0000259" key="2">
    <source>
        <dbReference type="Pfam" id="PF13791"/>
    </source>
</evidence>
<keyword evidence="1" id="KW-1133">Transmembrane helix</keyword>
<dbReference type="EMBL" id="CP012033">
    <property type="protein sequence ID" value="AKP63742.1"/>
    <property type="molecule type" value="Genomic_DNA"/>
</dbReference>
<evidence type="ECO:0008006" key="6">
    <source>
        <dbReference type="Google" id="ProtNLM"/>
    </source>
</evidence>
<keyword evidence="1" id="KW-0472">Membrane</keyword>
<proteinExistence type="predicted"/>
<dbReference type="KEGG" id="lko:ABN16_01185"/>
<keyword evidence="5" id="KW-1185">Reference proteome</keyword>